<dbReference type="EMBL" id="JAUIZM010000005">
    <property type="protein sequence ID" value="KAK1385599.1"/>
    <property type="molecule type" value="Genomic_DNA"/>
</dbReference>
<evidence type="ECO:0000313" key="2">
    <source>
        <dbReference type="Proteomes" id="UP001237642"/>
    </source>
</evidence>
<gene>
    <name evidence="1" type="ORF">POM88_023334</name>
</gene>
<dbReference type="AlphaFoldDB" id="A0AAD8IGU9"/>
<dbReference type="Proteomes" id="UP001237642">
    <property type="component" value="Unassembled WGS sequence"/>
</dbReference>
<protein>
    <submittedName>
        <fullName evidence="1">Uncharacterized protein</fullName>
    </submittedName>
</protein>
<comment type="caution">
    <text evidence="1">The sequence shown here is derived from an EMBL/GenBank/DDBJ whole genome shotgun (WGS) entry which is preliminary data.</text>
</comment>
<organism evidence="1 2">
    <name type="scientific">Heracleum sosnowskyi</name>
    <dbReference type="NCBI Taxonomy" id="360622"/>
    <lineage>
        <taxon>Eukaryota</taxon>
        <taxon>Viridiplantae</taxon>
        <taxon>Streptophyta</taxon>
        <taxon>Embryophyta</taxon>
        <taxon>Tracheophyta</taxon>
        <taxon>Spermatophyta</taxon>
        <taxon>Magnoliopsida</taxon>
        <taxon>eudicotyledons</taxon>
        <taxon>Gunneridae</taxon>
        <taxon>Pentapetalae</taxon>
        <taxon>asterids</taxon>
        <taxon>campanulids</taxon>
        <taxon>Apiales</taxon>
        <taxon>Apiaceae</taxon>
        <taxon>Apioideae</taxon>
        <taxon>apioid superclade</taxon>
        <taxon>Tordylieae</taxon>
        <taxon>Tordyliinae</taxon>
        <taxon>Heracleum</taxon>
    </lineage>
</organism>
<keyword evidence="2" id="KW-1185">Reference proteome</keyword>
<evidence type="ECO:0000313" key="1">
    <source>
        <dbReference type="EMBL" id="KAK1385599.1"/>
    </source>
</evidence>
<name>A0AAD8IGU9_9APIA</name>
<proteinExistence type="predicted"/>
<sequence length="187" mass="21086">MTIFPLIAESLCYQQLLSLQMIDIGEYDWIQVKGIESSTDFIHGQSNKFLFIRAVDFHYASRYCTQGKAKGQIYAETNPLEWISSTGPPVVQHPDNGSQVVSTETIALNLFAKTNISKEEIQSLNTWNLMKHLITHDQALPNAVEATKEGGIAWNSLMTSVEEERLNRNEVSEDTVIVQNTWTVAHD</sequence>
<accession>A0AAD8IGU9</accession>
<reference evidence="1" key="1">
    <citation type="submission" date="2023-02" db="EMBL/GenBank/DDBJ databases">
        <title>Genome of toxic invasive species Heracleum sosnowskyi carries increased number of genes despite the absence of recent whole-genome duplications.</title>
        <authorList>
            <person name="Schelkunov M."/>
            <person name="Shtratnikova V."/>
            <person name="Makarenko M."/>
            <person name="Klepikova A."/>
            <person name="Omelchenko D."/>
            <person name="Novikova G."/>
            <person name="Obukhova E."/>
            <person name="Bogdanov V."/>
            <person name="Penin A."/>
            <person name="Logacheva M."/>
        </authorList>
    </citation>
    <scope>NUCLEOTIDE SEQUENCE</scope>
    <source>
        <strain evidence="1">Hsosn_3</strain>
        <tissue evidence="1">Leaf</tissue>
    </source>
</reference>
<reference evidence="1" key="2">
    <citation type="submission" date="2023-05" db="EMBL/GenBank/DDBJ databases">
        <authorList>
            <person name="Schelkunov M.I."/>
        </authorList>
    </citation>
    <scope>NUCLEOTIDE SEQUENCE</scope>
    <source>
        <strain evidence="1">Hsosn_3</strain>
        <tissue evidence="1">Leaf</tissue>
    </source>
</reference>